<name>A0A4Q0SU42_9BACT</name>
<reference evidence="4" key="2">
    <citation type="submission" date="2019-02" db="EMBL/GenBank/DDBJ databases">
        <title>Granulicella sibirica sp. nov., a psychrotolerant acidobacterium isolated from an organic soil layer in forested tundra, West Siberia.</title>
        <authorList>
            <person name="Oshkin I.Y."/>
            <person name="Kulichevskaya I.S."/>
            <person name="Rijpstra W.I.C."/>
            <person name="Sinninghe Damste J.S."/>
            <person name="Rakitin A.L."/>
            <person name="Ravin N.V."/>
            <person name="Dedysh S.N."/>
        </authorList>
    </citation>
    <scope>NUCLEOTIDE SEQUENCE [LARGE SCALE GENOMIC DNA]</scope>
    <source>
        <strain evidence="4">AF10</strain>
    </source>
</reference>
<evidence type="ECO:0000313" key="3">
    <source>
        <dbReference type="EMBL" id="RXH54553.1"/>
    </source>
</evidence>
<dbReference type="SUPFAM" id="SSF51338">
    <property type="entry name" value="Composite domain of metallo-dependent hydrolases"/>
    <property type="match status" value="1"/>
</dbReference>
<dbReference type="InterPro" id="IPR020043">
    <property type="entry name" value="Deacetylase_Atu3266-like"/>
</dbReference>
<dbReference type="Gene3D" id="2.30.40.10">
    <property type="entry name" value="Urease, subunit C, domain 1"/>
    <property type="match status" value="1"/>
</dbReference>
<dbReference type="InterPro" id="IPR011059">
    <property type="entry name" value="Metal-dep_hydrolase_composite"/>
</dbReference>
<dbReference type="AlphaFoldDB" id="A0A4Q0SU42"/>
<protein>
    <submittedName>
        <fullName evidence="3">Dihydroorotase</fullName>
    </submittedName>
</protein>
<feature type="signal peptide" evidence="2">
    <location>
        <begin position="1"/>
        <end position="21"/>
    </location>
</feature>
<gene>
    <name evidence="3" type="ORF">GRAN_3657</name>
</gene>
<sequence length="513" mass="55500">MNRHAVRLSLALALTATFAPAQTPAAPPPHDYDLLLKNGHVIDAKNNLDAFRDVAIKDGHIAKVATNIPATSAIKTVDVTGLYVTPGLIDLHTHVFWGLAKNSYDNGDWGLPPDGFTLRNGVTTIVDTGSSGWRNFPEFKERVVDRAQTRVLVMLNVVGAGMGNDGIEQNTADMDGKATGEMALKYPGVIVGVKSAHFTGPEWTPYEQAVIAGNIAHIPVMIDYGSRRIERPLYQLLEEKLRPGDIYTHMYGGSRGEQDSEAGGPGKGMWEGRKRGIYFDVGHGQSSFYYSTAVPLIKAGFVPDSISTDLHYESMNAGMKDLLTTADKFLAMGLPLKEVVADITWHPAREVQQNQLGNLSEGSIADVAVLSIDKGNFGLVDGGGNVMQAHEKLVAELTIKDGKFVYDLNGRSADPWNQPPSDAVKQANKWTSLRMQGFGNARPRPATPGAPQRPRPAKWQPYTTDANGNAVTRPEAQEAVSKPATTLPDGQPVPPPAVTWKTAPAESWLPAQR</sequence>
<dbReference type="InterPro" id="IPR032466">
    <property type="entry name" value="Metal_Hydrolase"/>
</dbReference>
<dbReference type="NCBIfam" id="NF006689">
    <property type="entry name" value="PRK09237.1"/>
    <property type="match status" value="1"/>
</dbReference>
<dbReference type="EMBL" id="RDSM01000003">
    <property type="protein sequence ID" value="RXH54553.1"/>
    <property type="molecule type" value="Genomic_DNA"/>
</dbReference>
<evidence type="ECO:0000256" key="1">
    <source>
        <dbReference type="SAM" id="MobiDB-lite"/>
    </source>
</evidence>
<organism evidence="3 4">
    <name type="scientific">Granulicella sibirica</name>
    <dbReference type="NCBI Taxonomy" id="2479048"/>
    <lineage>
        <taxon>Bacteria</taxon>
        <taxon>Pseudomonadati</taxon>
        <taxon>Acidobacteriota</taxon>
        <taxon>Terriglobia</taxon>
        <taxon>Terriglobales</taxon>
        <taxon>Acidobacteriaceae</taxon>
        <taxon>Granulicella</taxon>
    </lineage>
</organism>
<keyword evidence="4" id="KW-1185">Reference proteome</keyword>
<feature type="compositionally biased region" description="Polar residues" evidence="1">
    <location>
        <begin position="461"/>
        <end position="470"/>
    </location>
</feature>
<comment type="caution">
    <text evidence="3">The sequence shown here is derived from an EMBL/GenBank/DDBJ whole genome shotgun (WGS) entry which is preliminary data.</text>
</comment>
<accession>A0A4Q0SU42</accession>
<dbReference type="Gene3D" id="3.20.20.140">
    <property type="entry name" value="Metal-dependent hydrolases"/>
    <property type="match status" value="1"/>
</dbReference>
<dbReference type="PANTHER" id="PTHR42717:SF1">
    <property type="entry name" value="IMIDAZOLONEPROPIONASE AND RELATED AMIDOHYDROLASES"/>
    <property type="match status" value="1"/>
</dbReference>
<evidence type="ECO:0000256" key="2">
    <source>
        <dbReference type="SAM" id="SignalP"/>
    </source>
</evidence>
<dbReference type="GO" id="GO:0019213">
    <property type="term" value="F:deacetylase activity"/>
    <property type="evidence" value="ECO:0007669"/>
    <property type="project" value="InterPro"/>
</dbReference>
<proteinExistence type="predicted"/>
<dbReference type="PANTHER" id="PTHR42717">
    <property type="entry name" value="DIHYDROOROTASE-RELATED"/>
    <property type="match status" value="1"/>
</dbReference>
<feature type="compositionally biased region" description="Pro residues" evidence="1">
    <location>
        <begin position="445"/>
        <end position="454"/>
    </location>
</feature>
<dbReference type="SUPFAM" id="SSF51556">
    <property type="entry name" value="Metallo-dependent hydrolases"/>
    <property type="match status" value="1"/>
</dbReference>
<dbReference type="RefSeq" id="WP_241654890.1">
    <property type="nucleotide sequence ID" value="NZ_RDSM01000003.1"/>
</dbReference>
<feature type="chain" id="PRO_5020887196" evidence="2">
    <location>
        <begin position="22"/>
        <end position="513"/>
    </location>
</feature>
<dbReference type="GO" id="GO:0016810">
    <property type="term" value="F:hydrolase activity, acting on carbon-nitrogen (but not peptide) bonds"/>
    <property type="evidence" value="ECO:0007669"/>
    <property type="project" value="InterPro"/>
</dbReference>
<reference evidence="3 4" key="1">
    <citation type="submission" date="2018-11" db="EMBL/GenBank/DDBJ databases">
        <authorList>
            <person name="Mardanov A.V."/>
            <person name="Ravin N.V."/>
            <person name="Dedysh S.N."/>
        </authorList>
    </citation>
    <scope>NUCLEOTIDE SEQUENCE [LARGE SCALE GENOMIC DNA]</scope>
    <source>
        <strain evidence="3 4">AF10</strain>
    </source>
</reference>
<dbReference type="Proteomes" id="UP000289437">
    <property type="component" value="Unassembled WGS sequence"/>
</dbReference>
<keyword evidence="2" id="KW-0732">Signal</keyword>
<evidence type="ECO:0000313" key="4">
    <source>
        <dbReference type="Proteomes" id="UP000289437"/>
    </source>
</evidence>
<feature type="region of interest" description="Disordered" evidence="1">
    <location>
        <begin position="437"/>
        <end position="513"/>
    </location>
</feature>